<reference evidence="5 6" key="1">
    <citation type="submission" date="2018-09" db="EMBL/GenBank/DDBJ databases">
        <authorList>
            <person name="Zhu H."/>
        </authorList>
    </citation>
    <scope>NUCLEOTIDE SEQUENCE [LARGE SCALE GENOMIC DNA]</scope>
    <source>
        <strain evidence="5 6">K2S05-167</strain>
    </source>
</reference>
<dbReference type="Pfam" id="PF02195">
    <property type="entry name" value="ParB_N"/>
    <property type="match status" value="1"/>
</dbReference>
<name>A0A418UZP9_9DEIO</name>
<evidence type="ECO:0000313" key="5">
    <source>
        <dbReference type="EMBL" id="RJF68946.1"/>
    </source>
</evidence>
<dbReference type="CDD" id="cd16393">
    <property type="entry name" value="SPO0J_N"/>
    <property type="match status" value="1"/>
</dbReference>
<gene>
    <name evidence="5" type="ORF">D3875_21630</name>
</gene>
<evidence type="ECO:0000259" key="4">
    <source>
        <dbReference type="SMART" id="SM00470"/>
    </source>
</evidence>
<dbReference type="InterPro" id="IPR003115">
    <property type="entry name" value="ParB_N"/>
</dbReference>
<comment type="similarity">
    <text evidence="1">Belongs to the ParB family.</text>
</comment>
<keyword evidence="2" id="KW-0159">Chromosome partition</keyword>
<dbReference type="OrthoDB" id="61260at2"/>
<dbReference type="InterPro" id="IPR050336">
    <property type="entry name" value="Chromosome_partition/occlusion"/>
</dbReference>
<dbReference type="RefSeq" id="WP_119766813.1">
    <property type="nucleotide sequence ID" value="NZ_QYUJ01000030.1"/>
</dbReference>
<feature type="domain" description="ParB-like N-terminal" evidence="4">
    <location>
        <begin position="32"/>
        <end position="121"/>
    </location>
</feature>
<dbReference type="SUPFAM" id="SSF109709">
    <property type="entry name" value="KorB DNA-binding domain-like"/>
    <property type="match status" value="1"/>
</dbReference>
<dbReference type="FunFam" id="1.10.10.2830:FF:000003">
    <property type="entry name" value="Probable chromosome 2-partitioning protein ParB"/>
    <property type="match status" value="1"/>
</dbReference>
<dbReference type="SMART" id="SM00470">
    <property type="entry name" value="ParB"/>
    <property type="match status" value="1"/>
</dbReference>
<keyword evidence="3" id="KW-0238">DNA-binding</keyword>
<dbReference type="PANTHER" id="PTHR33375:SF7">
    <property type="entry name" value="CHROMOSOME 2-PARTITIONING PROTEIN PARB-RELATED"/>
    <property type="match status" value="1"/>
</dbReference>
<proteinExistence type="inferred from homology"/>
<comment type="caution">
    <text evidence="5">The sequence shown here is derived from an EMBL/GenBank/DDBJ whole genome shotgun (WGS) entry which is preliminary data.</text>
</comment>
<keyword evidence="6" id="KW-1185">Reference proteome</keyword>
<dbReference type="FunFam" id="3.90.1530.30:FF:000001">
    <property type="entry name" value="Chromosome partitioning protein ParB"/>
    <property type="match status" value="1"/>
</dbReference>
<dbReference type="SUPFAM" id="SSF110849">
    <property type="entry name" value="ParB/Sulfiredoxin"/>
    <property type="match status" value="1"/>
</dbReference>
<dbReference type="NCBIfam" id="TIGR00180">
    <property type="entry name" value="parB_part"/>
    <property type="match status" value="1"/>
</dbReference>
<dbReference type="Gene3D" id="3.90.1530.30">
    <property type="match status" value="1"/>
</dbReference>
<dbReference type="AlphaFoldDB" id="A0A418UZP9"/>
<dbReference type="GO" id="GO:0005694">
    <property type="term" value="C:chromosome"/>
    <property type="evidence" value="ECO:0007669"/>
    <property type="project" value="TreeGrafter"/>
</dbReference>
<organism evidence="5 6">
    <name type="scientific">Deinococcus cavernae</name>
    <dbReference type="NCBI Taxonomy" id="2320857"/>
    <lineage>
        <taxon>Bacteria</taxon>
        <taxon>Thermotogati</taxon>
        <taxon>Deinococcota</taxon>
        <taxon>Deinococci</taxon>
        <taxon>Deinococcales</taxon>
        <taxon>Deinococcaceae</taxon>
        <taxon>Deinococcus</taxon>
    </lineage>
</organism>
<dbReference type="Gene3D" id="1.10.10.2830">
    <property type="match status" value="1"/>
</dbReference>
<dbReference type="GO" id="GO:0003677">
    <property type="term" value="F:DNA binding"/>
    <property type="evidence" value="ECO:0007669"/>
    <property type="project" value="UniProtKB-KW"/>
</dbReference>
<dbReference type="Proteomes" id="UP000286287">
    <property type="component" value="Unassembled WGS sequence"/>
</dbReference>
<dbReference type="InterPro" id="IPR036086">
    <property type="entry name" value="ParB/Sulfiredoxin_sf"/>
</dbReference>
<dbReference type="InterPro" id="IPR004437">
    <property type="entry name" value="ParB/RepB/Spo0J"/>
</dbReference>
<accession>A0A418UZP9</accession>
<evidence type="ECO:0000256" key="3">
    <source>
        <dbReference type="ARBA" id="ARBA00023125"/>
    </source>
</evidence>
<protein>
    <submittedName>
        <fullName evidence="5">ParB/RepB/Spo0J family partition protein</fullName>
    </submittedName>
</protein>
<evidence type="ECO:0000256" key="2">
    <source>
        <dbReference type="ARBA" id="ARBA00022829"/>
    </source>
</evidence>
<dbReference type="GO" id="GO:0007059">
    <property type="term" value="P:chromosome segregation"/>
    <property type="evidence" value="ECO:0007669"/>
    <property type="project" value="UniProtKB-KW"/>
</dbReference>
<dbReference type="EMBL" id="QYUJ01000030">
    <property type="protein sequence ID" value="RJF68946.1"/>
    <property type="molecule type" value="Genomic_DNA"/>
</dbReference>
<evidence type="ECO:0000256" key="1">
    <source>
        <dbReference type="ARBA" id="ARBA00006295"/>
    </source>
</evidence>
<evidence type="ECO:0000313" key="6">
    <source>
        <dbReference type="Proteomes" id="UP000286287"/>
    </source>
</evidence>
<sequence length="295" mass="32835">MTRRTRPERKRDLQGLLGQDVPDLTRPVEAETLIAVERLRAGLGQPRRQFDDPKLQALAQSVREQGVLQPLLVRKAGQEFEIVAGERRWRAAQLAGLSEVPVIIRDLTDVQARQVALIENLQREDLNTLDEVDAKLELVAQTLGMSSEAARTRLMQLLREEPGAEHTALDEVFAPLGEQWTSFTRNKLKILNWPTAILDAVRGGLAYTLAQLIVPVEARHHTRLLNLAASGASRAELQAEIRKLTTPAGSAPQAARVARVLGSSRWLSRLSSAEQQALEQWLKKMPQVLRSAVDD</sequence>
<dbReference type="PANTHER" id="PTHR33375">
    <property type="entry name" value="CHROMOSOME-PARTITIONING PROTEIN PARB-RELATED"/>
    <property type="match status" value="1"/>
</dbReference>